<proteinExistence type="predicted"/>
<dbReference type="Gene3D" id="2.40.10.220">
    <property type="entry name" value="predicted glycosyltransferase like domains"/>
    <property type="match status" value="1"/>
</dbReference>
<name>A0ABZ2RKN8_ECTME</name>
<dbReference type="Pfam" id="PF07238">
    <property type="entry name" value="PilZ"/>
    <property type="match status" value="1"/>
</dbReference>
<protein>
    <submittedName>
        <fullName evidence="2">PilZ domain-containing protein</fullName>
    </submittedName>
</protein>
<evidence type="ECO:0000313" key="3">
    <source>
        <dbReference type="Proteomes" id="UP001476583"/>
    </source>
</evidence>
<organism evidence="2 3">
    <name type="scientific">Ectopseudomonas mendocina</name>
    <name type="common">Pseudomonas mendocina</name>
    <dbReference type="NCBI Taxonomy" id="300"/>
    <lineage>
        <taxon>Bacteria</taxon>
        <taxon>Pseudomonadati</taxon>
        <taxon>Pseudomonadota</taxon>
        <taxon>Gammaproteobacteria</taxon>
        <taxon>Pseudomonadales</taxon>
        <taxon>Pseudomonadaceae</taxon>
        <taxon>Ectopseudomonas</taxon>
    </lineage>
</organism>
<sequence>MRQHPRITFRSMFRIKISRVEDDQLIGYVGDISEGGLRMLGDNLLEPGSEHHLRLRMRDRFGEMRQVDVQTICQWSAENTRTGHVESGMALKNESHAYNKLLADIRSKPAK</sequence>
<dbReference type="SUPFAM" id="SSF141371">
    <property type="entry name" value="PilZ domain-like"/>
    <property type="match status" value="1"/>
</dbReference>
<keyword evidence="3" id="KW-1185">Reference proteome</keyword>
<evidence type="ECO:0000313" key="2">
    <source>
        <dbReference type="EMBL" id="WXL25749.1"/>
    </source>
</evidence>
<feature type="domain" description="PilZ" evidence="1">
    <location>
        <begin position="2"/>
        <end position="95"/>
    </location>
</feature>
<gene>
    <name evidence="2" type="ORF">WG219_21040</name>
</gene>
<dbReference type="EMBL" id="CP148074">
    <property type="protein sequence ID" value="WXL25749.1"/>
    <property type="molecule type" value="Genomic_DNA"/>
</dbReference>
<accession>A0ABZ2RKN8</accession>
<dbReference type="InterPro" id="IPR009875">
    <property type="entry name" value="PilZ_domain"/>
</dbReference>
<dbReference type="Proteomes" id="UP001476583">
    <property type="component" value="Chromosome"/>
</dbReference>
<evidence type="ECO:0000259" key="1">
    <source>
        <dbReference type="Pfam" id="PF07238"/>
    </source>
</evidence>
<reference evidence="2 3" key="1">
    <citation type="submission" date="2024-03" db="EMBL/GenBank/DDBJ databases">
        <title>Complete genome of BD2.</title>
        <authorList>
            <person name="Cao G."/>
        </authorList>
    </citation>
    <scope>NUCLEOTIDE SEQUENCE [LARGE SCALE GENOMIC DNA]</scope>
    <source>
        <strain evidence="2 3">BD2</strain>
    </source>
</reference>